<feature type="compositionally biased region" description="Low complexity" evidence="8">
    <location>
        <begin position="581"/>
        <end position="592"/>
    </location>
</feature>
<evidence type="ECO:0000256" key="6">
    <source>
        <dbReference type="ARBA" id="ARBA00023212"/>
    </source>
</evidence>
<sequence length="894" mass="97195">MHTADDATMSSADTFHTIPLESPAIPPTLSPTAEDIPITNSPAVPEEYEKETPDEPMFESDQTESFPKGDHTMSFPPPLPAPMPIRKSVRVPRETSAEPGPLGAATPGAAIAKRTSWLMKTREVKALETSNAKVANIAGNNPIAPIAGVPNLNPNKRKSGDMLGVAIPGIPQQEEGERVAKVAKKAEVDTVSEAEADTRVLEQPPGEQMGMLDQFKKTVEGLGARLGKSSGKSLGGPLKSNALAEARAAAEAKVAKKNRRDDDVDMEQQPGASSSSREADAPVVPPAAIDEDPKPAPSADVEAQATRSRLSVSDLVPKEAAKEQVIEKKDIGSLFPPEHENKLLSQTNKPATTTAPAPPFSKLFSKPTPVFVPPSPPPATSKAQQQTSPRSAFSKPPSMAVGLSPRLPASPPMAQQKRPPLSAQSTWESLKSDASERVFSQEGPAWLPSSQDTEYSSAFDTQPQRTPDEDDSWPLDEKLGDKIKQWPFGMTLNHDRDSMTWSSAPTESQKMTANSDEVDVTEDQTKDRPQNQGVPGSFCMDVDDDDEEADIGDGDMSIDIGKSTVSLVEPKATMSQDKELPTPSQSQSQPTQGFFGHASKLVSSVLGTNKKSKTEVKSIQLAAAVAKKQQEEKDKKAAVLKNMESRRQLVLQKKAEEEKTRQLEQERKIKEEQEKRKREREEHTGKMLLKPTVKKDEDLTGKKKVELKKPTPGSLNSSTSSKTAFKPVLKPIGGVSHAVSSSSAAPVAGPSNPMKGGDDDDFAQPSQMIQSQMTARAKAQIQATKQTEPTVASESIELPEINSEYSDSDDEDRKKTFDPPDWAQSPELKQALQMQSTINPDEIFGAVQPLRMEEIFKNGRTSRFRPRTSSANWSGTDRLTEEEQTDYKRRMGFR</sequence>
<feature type="compositionally biased region" description="Basic and acidic residues" evidence="8">
    <location>
        <begin position="650"/>
        <end position="685"/>
    </location>
</feature>
<feature type="compositionally biased region" description="Polar residues" evidence="8">
    <location>
        <begin position="713"/>
        <end position="723"/>
    </location>
</feature>
<comment type="caution">
    <text evidence="10">The sequence shown here is derived from an EMBL/GenBank/DDBJ whole genome shotgun (WGS) entry which is preliminary data.</text>
</comment>
<evidence type="ECO:0000256" key="4">
    <source>
        <dbReference type="ARBA" id="ARBA00022490"/>
    </source>
</evidence>
<keyword evidence="11" id="KW-1185">Reference proteome</keyword>
<feature type="compositionally biased region" description="Polar residues" evidence="8">
    <location>
        <begin position="867"/>
        <end position="877"/>
    </location>
</feature>
<gene>
    <name evidence="10" type="ORF">AAF712_000880</name>
</gene>
<feature type="compositionally biased region" description="Basic and acidic residues" evidence="8">
    <location>
        <begin position="248"/>
        <end position="262"/>
    </location>
</feature>
<dbReference type="Pfam" id="PF03941">
    <property type="entry name" value="INCENP_ARK-bind"/>
    <property type="match status" value="1"/>
</dbReference>
<feature type="compositionally biased region" description="Low complexity" evidence="8">
    <location>
        <begin position="733"/>
        <end position="753"/>
    </location>
</feature>
<keyword evidence="5" id="KW-0159">Chromosome partition</keyword>
<feature type="region of interest" description="Disordered" evidence="8">
    <location>
        <begin position="244"/>
        <end position="477"/>
    </location>
</feature>
<feature type="region of interest" description="Disordered" evidence="8">
    <location>
        <begin position="1"/>
        <end position="85"/>
    </location>
</feature>
<evidence type="ECO:0000259" key="9">
    <source>
        <dbReference type="Pfam" id="PF03941"/>
    </source>
</evidence>
<feature type="domain" description="Inner centromere protein ARK-binding" evidence="9">
    <location>
        <begin position="800"/>
        <end position="856"/>
    </location>
</feature>
<feature type="compositionally biased region" description="Basic and acidic residues" evidence="8">
    <location>
        <begin position="878"/>
        <end position="894"/>
    </location>
</feature>
<dbReference type="Proteomes" id="UP001437256">
    <property type="component" value="Unassembled WGS sequence"/>
</dbReference>
<feature type="compositionally biased region" description="Polar residues" evidence="8">
    <location>
        <begin position="448"/>
        <end position="465"/>
    </location>
</feature>
<evidence type="ECO:0000256" key="3">
    <source>
        <dbReference type="ARBA" id="ARBA00010042"/>
    </source>
</evidence>
<evidence type="ECO:0000256" key="2">
    <source>
        <dbReference type="ARBA" id="ARBA00004186"/>
    </source>
</evidence>
<feature type="compositionally biased region" description="Polar residues" evidence="8">
    <location>
        <begin position="499"/>
        <end position="515"/>
    </location>
</feature>
<feature type="compositionally biased region" description="Polar residues" evidence="8">
    <location>
        <begin position="764"/>
        <end position="774"/>
    </location>
</feature>
<name>A0ABR3ADE4_9AGAR</name>
<feature type="compositionally biased region" description="Polar residues" evidence="8">
    <location>
        <begin position="781"/>
        <end position="793"/>
    </location>
</feature>
<feature type="compositionally biased region" description="Acidic residues" evidence="8">
    <location>
        <begin position="541"/>
        <end position="553"/>
    </location>
</feature>
<evidence type="ECO:0000313" key="11">
    <source>
        <dbReference type="Proteomes" id="UP001437256"/>
    </source>
</evidence>
<feature type="region of interest" description="Disordered" evidence="8">
    <location>
        <begin position="187"/>
        <end position="216"/>
    </location>
</feature>
<keyword evidence="6" id="KW-0206">Cytoskeleton</keyword>
<feature type="compositionally biased region" description="Pro residues" evidence="8">
    <location>
        <begin position="370"/>
        <end position="379"/>
    </location>
</feature>
<feature type="compositionally biased region" description="Basic and acidic residues" evidence="8">
    <location>
        <begin position="693"/>
        <end position="709"/>
    </location>
</feature>
<feature type="region of interest" description="Disordered" evidence="8">
    <location>
        <begin position="650"/>
        <end position="836"/>
    </location>
</feature>
<dbReference type="PANTHER" id="PTHR13142:SF1">
    <property type="entry name" value="INNER CENTROMERE PROTEIN"/>
    <property type="match status" value="1"/>
</dbReference>
<feature type="region of interest" description="Disordered" evidence="8">
    <location>
        <begin position="492"/>
        <end position="595"/>
    </location>
</feature>
<feature type="compositionally biased region" description="Acidic residues" evidence="8">
    <location>
        <begin position="46"/>
        <end position="62"/>
    </location>
</feature>
<dbReference type="PANTHER" id="PTHR13142">
    <property type="entry name" value="INNER CENTROMERE PROTEIN"/>
    <property type="match status" value="1"/>
</dbReference>
<evidence type="ECO:0000256" key="7">
    <source>
        <dbReference type="ARBA" id="ARBA00023242"/>
    </source>
</evidence>
<feature type="region of interest" description="Disordered" evidence="8">
    <location>
        <begin position="861"/>
        <end position="894"/>
    </location>
</feature>
<keyword evidence="7" id="KW-0539">Nucleus</keyword>
<comment type="subcellular location">
    <subcellularLocation>
        <location evidence="2">Cytoplasm</location>
        <location evidence="2">Cytoskeleton</location>
        <location evidence="2">Spindle</location>
    </subcellularLocation>
    <subcellularLocation>
        <location evidence="1">Nucleus</location>
    </subcellularLocation>
</comment>
<evidence type="ECO:0000313" key="10">
    <source>
        <dbReference type="EMBL" id="KAL0071957.1"/>
    </source>
</evidence>
<dbReference type="CDD" id="cd22249">
    <property type="entry name" value="UDM1_RNF168_RNF169-like"/>
    <property type="match status" value="1"/>
</dbReference>
<proteinExistence type="inferred from homology"/>
<evidence type="ECO:0000256" key="1">
    <source>
        <dbReference type="ARBA" id="ARBA00004123"/>
    </source>
</evidence>
<comment type="similarity">
    <text evidence="3">Belongs to the INCENP family.</text>
</comment>
<organism evidence="10 11">
    <name type="scientific">Marasmius tenuissimus</name>
    <dbReference type="NCBI Taxonomy" id="585030"/>
    <lineage>
        <taxon>Eukaryota</taxon>
        <taxon>Fungi</taxon>
        <taxon>Dikarya</taxon>
        <taxon>Basidiomycota</taxon>
        <taxon>Agaricomycotina</taxon>
        <taxon>Agaricomycetes</taxon>
        <taxon>Agaricomycetidae</taxon>
        <taxon>Agaricales</taxon>
        <taxon>Marasmiineae</taxon>
        <taxon>Marasmiaceae</taxon>
        <taxon>Marasmius</taxon>
    </lineage>
</organism>
<keyword evidence="4" id="KW-0963">Cytoplasm</keyword>
<accession>A0ABR3ADE4</accession>
<evidence type="ECO:0000256" key="5">
    <source>
        <dbReference type="ARBA" id="ARBA00022829"/>
    </source>
</evidence>
<protein>
    <recommendedName>
        <fullName evidence="9">Inner centromere protein ARK-binding domain-containing protein</fullName>
    </recommendedName>
</protein>
<dbReference type="InterPro" id="IPR005635">
    <property type="entry name" value="Inner_centromere_prot_ARK-bd"/>
</dbReference>
<evidence type="ECO:0000256" key="8">
    <source>
        <dbReference type="SAM" id="MobiDB-lite"/>
    </source>
</evidence>
<dbReference type="EMBL" id="JBBXMP010000002">
    <property type="protein sequence ID" value="KAL0071957.1"/>
    <property type="molecule type" value="Genomic_DNA"/>
</dbReference>
<reference evidence="10 11" key="1">
    <citation type="submission" date="2024-05" db="EMBL/GenBank/DDBJ databases">
        <title>A draft genome resource for the thread blight pathogen Marasmius tenuissimus strain MS-2.</title>
        <authorList>
            <person name="Yulfo-Soto G.E."/>
            <person name="Baruah I.K."/>
            <person name="Amoako-Attah I."/>
            <person name="Bukari Y."/>
            <person name="Meinhardt L.W."/>
            <person name="Bailey B.A."/>
            <person name="Cohen S.P."/>
        </authorList>
    </citation>
    <scope>NUCLEOTIDE SEQUENCE [LARGE SCALE GENOMIC DNA]</scope>
    <source>
        <strain evidence="10 11">MS-2</strain>
    </source>
</reference>
<dbReference type="Gene3D" id="6.10.250.2990">
    <property type="match status" value="1"/>
</dbReference>
<feature type="compositionally biased region" description="Basic and acidic residues" evidence="8">
    <location>
        <begin position="316"/>
        <end position="342"/>
    </location>
</feature>